<proteinExistence type="predicted"/>
<keyword evidence="1" id="KW-1133">Transmembrane helix</keyword>
<feature type="transmembrane region" description="Helical" evidence="1">
    <location>
        <begin position="79"/>
        <end position="102"/>
    </location>
</feature>
<comment type="caution">
    <text evidence="2">The sequence shown here is derived from an EMBL/GenBank/DDBJ whole genome shotgun (WGS) entry which is preliminary data.</text>
</comment>
<dbReference type="Pfam" id="PF06522">
    <property type="entry name" value="B12D"/>
    <property type="match status" value="1"/>
</dbReference>
<evidence type="ECO:0000256" key="1">
    <source>
        <dbReference type="SAM" id="Phobius"/>
    </source>
</evidence>
<protein>
    <recommendedName>
        <fullName evidence="4">Deltamethrin resistance protein prag01 domain-containing protein</fullName>
    </recommendedName>
</protein>
<evidence type="ECO:0000313" key="3">
    <source>
        <dbReference type="Proteomes" id="UP001530315"/>
    </source>
</evidence>
<name>A0ABD3MLW6_9STRA</name>
<dbReference type="InterPro" id="IPR010530">
    <property type="entry name" value="B12D"/>
</dbReference>
<sequence length="114" mass="12533">MNSFHLARNLSRRSQTVVFSRFFSKGGAIPTSSTAEVGGVKVVGLPHLSVRCDNVQLEPHTSSMRWAERKKNWLSNPETYPLIGILAGAGVFVSGFITYFLVTAPDVQISPIKR</sequence>
<reference evidence="2 3" key="1">
    <citation type="submission" date="2024-10" db="EMBL/GenBank/DDBJ databases">
        <title>Updated reference genomes for cyclostephanoid diatoms.</title>
        <authorList>
            <person name="Roberts W.R."/>
            <person name="Alverson A.J."/>
        </authorList>
    </citation>
    <scope>NUCLEOTIDE SEQUENCE [LARGE SCALE GENOMIC DNA]</scope>
    <source>
        <strain evidence="2 3">AJA276-08</strain>
    </source>
</reference>
<evidence type="ECO:0000313" key="2">
    <source>
        <dbReference type="EMBL" id="KAL3763841.1"/>
    </source>
</evidence>
<keyword evidence="1" id="KW-0472">Membrane</keyword>
<evidence type="ECO:0008006" key="4">
    <source>
        <dbReference type="Google" id="ProtNLM"/>
    </source>
</evidence>
<organism evidence="2 3">
    <name type="scientific">Stephanodiscus triporus</name>
    <dbReference type="NCBI Taxonomy" id="2934178"/>
    <lineage>
        <taxon>Eukaryota</taxon>
        <taxon>Sar</taxon>
        <taxon>Stramenopiles</taxon>
        <taxon>Ochrophyta</taxon>
        <taxon>Bacillariophyta</taxon>
        <taxon>Coscinodiscophyceae</taxon>
        <taxon>Thalassiosirophycidae</taxon>
        <taxon>Stephanodiscales</taxon>
        <taxon>Stephanodiscaceae</taxon>
        <taxon>Stephanodiscus</taxon>
    </lineage>
</organism>
<dbReference type="EMBL" id="JALLAZ020001790">
    <property type="protein sequence ID" value="KAL3763841.1"/>
    <property type="molecule type" value="Genomic_DNA"/>
</dbReference>
<accession>A0ABD3MLW6</accession>
<gene>
    <name evidence="2" type="ORF">ACHAW5_006259</name>
</gene>
<dbReference type="AlphaFoldDB" id="A0ABD3MLW6"/>
<dbReference type="Proteomes" id="UP001530315">
    <property type="component" value="Unassembled WGS sequence"/>
</dbReference>
<keyword evidence="3" id="KW-1185">Reference proteome</keyword>
<keyword evidence="1" id="KW-0812">Transmembrane</keyword>